<dbReference type="Proteomes" id="UP000198287">
    <property type="component" value="Unassembled WGS sequence"/>
</dbReference>
<dbReference type="STRING" id="158441.A0A226E9Y1"/>
<dbReference type="Pfam" id="PF17919">
    <property type="entry name" value="RT_RNaseH_2"/>
    <property type="match status" value="1"/>
</dbReference>
<dbReference type="InterPro" id="IPR001584">
    <property type="entry name" value="Integrase_cat-core"/>
</dbReference>
<dbReference type="OrthoDB" id="5978043at2759"/>
<sequence length="776" mass="87980">MLDGSETSPLGSLTLKVTIGGRDFHHEFAVVPLHQSLLLGMDFLHGAGLMIDMKDLLWGFTDLWPKCVFPLTNSVPFNASCNNLQLLQDFESDEVCKLLKEFPDVIDAPLEEINKAVDFLLEKKLASPSDSEYASPCIIREKTDKSWRFIVDMRHINSITTPDSFPIPKVQDLLRKLANAKFISTMEAEKGYWQIPLDDKSRKYTAFCTDRGLFEYNVMCFGLRNAAATYQRMMQDTFRDHMSHLRQVLERYRRVNLTLKGSKCQFGRKTVKFLGHIVSETGISMDPEKVQAIRDFAEPKTRKELRAFLGMVGWYHNFVRRFADLAEPLYALTSPKRRFSWSPKAAKAFQNMKDAMIEDLVLAHPIFDKPFIVRTDAAKVGVGATLSQINDDGEEKVICFASKSLSHAQQNYSTPEQECYAIVFALEKFRIYIANGPRLSNLPTNHEKHQFTPYAMGMEDPRTILDHQTRSKEEMDKICTGPTFTTINNILYKVKEDAVVPVIPQSLVPLVLKELHDAPTSGHLGIDKTLARVSSRAYFPKMKKSVADYIRSCHLCQRVRYDNRKQPGLMRSSPTEGPWDSIYMDLMGPYTKSSPGGYTFLLVVIDGFSKWVEIFPLRNALATTIGKLVETQLFCRFEKLNRAKEKQKHHYDKTHRDEKFETGDLVLLKDFPLSDKEKGISASLSPLYRTTVATITRVLSNLDYDVTFPDGSVKSPVHVQNLRRYHARCNFPTPKLSTTASPPSKLPSSSSHQISNSPASSSQPVSSSSSHNNKPL</sequence>
<dbReference type="InterPro" id="IPR041577">
    <property type="entry name" value="RT_RNaseH_2"/>
</dbReference>
<evidence type="ECO:0000259" key="8">
    <source>
        <dbReference type="PROSITE" id="PS50994"/>
    </source>
</evidence>
<dbReference type="Pfam" id="PF00078">
    <property type="entry name" value="RVT_1"/>
    <property type="match status" value="1"/>
</dbReference>
<evidence type="ECO:0000256" key="7">
    <source>
        <dbReference type="SAM" id="MobiDB-lite"/>
    </source>
</evidence>
<dbReference type="SUPFAM" id="SSF53098">
    <property type="entry name" value="Ribonuclease H-like"/>
    <property type="match status" value="1"/>
</dbReference>
<protein>
    <recommendedName>
        <fullName evidence="1">RNA-directed DNA polymerase</fullName>
        <ecNumber evidence="1">2.7.7.49</ecNumber>
    </recommendedName>
</protein>
<dbReference type="GO" id="GO:0003676">
    <property type="term" value="F:nucleic acid binding"/>
    <property type="evidence" value="ECO:0007669"/>
    <property type="project" value="InterPro"/>
</dbReference>
<dbReference type="GO" id="GO:0004519">
    <property type="term" value="F:endonuclease activity"/>
    <property type="evidence" value="ECO:0007669"/>
    <property type="project" value="UniProtKB-KW"/>
</dbReference>
<dbReference type="EC" id="2.7.7.49" evidence="1"/>
<dbReference type="CDD" id="cd01647">
    <property type="entry name" value="RT_LTR"/>
    <property type="match status" value="1"/>
</dbReference>
<feature type="domain" description="Integrase catalytic" evidence="8">
    <location>
        <begin position="574"/>
        <end position="742"/>
    </location>
</feature>
<dbReference type="InterPro" id="IPR000477">
    <property type="entry name" value="RT_dom"/>
</dbReference>
<dbReference type="FunFam" id="3.30.70.270:FF:000020">
    <property type="entry name" value="Transposon Tf2-6 polyprotein-like Protein"/>
    <property type="match status" value="1"/>
</dbReference>
<keyword evidence="5" id="KW-0378">Hydrolase</keyword>
<evidence type="ECO:0000313" key="9">
    <source>
        <dbReference type="EMBL" id="OXA54335.1"/>
    </source>
</evidence>
<dbReference type="InterPro" id="IPR012337">
    <property type="entry name" value="RNaseH-like_sf"/>
</dbReference>
<keyword evidence="2" id="KW-0808">Transferase</keyword>
<dbReference type="InterPro" id="IPR043502">
    <property type="entry name" value="DNA/RNA_pol_sf"/>
</dbReference>
<accession>A0A226E9Y1</accession>
<dbReference type="SUPFAM" id="SSF56672">
    <property type="entry name" value="DNA/RNA polymerases"/>
    <property type="match status" value="1"/>
</dbReference>
<evidence type="ECO:0000256" key="4">
    <source>
        <dbReference type="ARBA" id="ARBA00022722"/>
    </source>
</evidence>
<evidence type="ECO:0000313" key="10">
    <source>
        <dbReference type="Proteomes" id="UP000198287"/>
    </source>
</evidence>
<keyword evidence="10" id="KW-1185">Reference proteome</keyword>
<dbReference type="InterPro" id="IPR036397">
    <property type="entry name" value="RNaseH_sf"/>
</dbReference>
<feature type="compositionally biased region" description="Low complexity" evidence="7">
    <location>
        <begin position="736"/>
        <end position="776"/>
    </location>
</feature>
<evidence type="ECO:0000256" key="5">
    <source>
        <dbReference type="ARBA" id="ARBA00022759"/>
    </source>
</evidence>
<dbReference type="InterPro" id="IPR041588">
    <property type="entry name" value="Integrase_H2C2"/>
</dbReference>
<dbReference type="Gene3D" id="3.10.10.10">
    <property type="entry name" value="HIV Type 1 Reverse Transcriptase, subunit A, domain 1"/>
    <property type="match status" value="1"/>
</dbReference>
<evidence type="ECO:0000256" key="3">
    <source>
        <dbReference type="ARBA" id="ARBA00022695"/>
    </source>
</evidence>
<evidence type="ECO:0000256" key="1">
    <source>
        <dbReference type="ARBA" id="ARBA00012493"/>
    </source>
</evidence>
<keyword evidence="6" id="KW-0511">Multifunctional enzyme</keyword>
<dbReference type="EMBL" id="LNIX01000005">
    <property type="protein sequence ID" value="OXA54335.1"/>
    <property type="molecule type" value="Genomic_DNA"/>
</dbReference>
<name>A0A226E9Y1_FOLCA</name>
<organism evidence="9 10">
    <name type="scientific">Folsomia candida</name>
    <name type="common">Springtail</name>
    <dbReference type="NCBI Taxonomy" id="158441"/>
    <lineage>
        <taxon>Eukaryota</taxon>
        <taxon>Metazoa</taxon>
        <taxon>Ecdysozoa</taxon>
        <taxon>Arthropoda</taxon>
        <taxon>Hexapoda</taxon>
        <taxon>Collembola</taxon>
        <taxon>Entomobryomorpha</taxon>
        <taxon>Isotomoidea</taxon>
        <taxon>Isotomidae</taxon>
        <taxon>Proisotominae</taxon>
        <taxon>Folsomia</taxon>
    </lineage>
</organism>
<dbReference type="Gene3D" id="2.40.70.10">
    <property type="entry name" value="Acid Proteases"/>
    <property type="match status" value="1"/>
</dbReference>
<dbReference type="Gene3D" id="1.10.340.70">
    <property type="match status" value="1"/>
</dbReference>
<keyword evidence="4" id="KW-0540">Nuclease</keyword>
<dbReference type="OMA" id="YIANGPR"/>
<dbReference type="Gene3D" id="3.30.420.10">
    <property type="entry name" value="Ribonuclease H-like superfamily/Ribonuclease H"/>
    <property type="match status" value="1"/>
</dbReference>
<dbReference type="PANTHER" id="PTHR37984:SF5">
    <property type="entry name" value="PROTEIN NYNRIN-LIKE"/>
    <property type="match status" value="1"/>
</dbReference>
<dbReference type="GO" id="GO:0042575">
    <property type="term" value="C:DNA polymerase complex"/>
    <property type="evidence" value="ECO:0007669"/>
    <property type="project" value="UniProtKB-ARBA"/>
</dbReference>
<dbReference type="GO" id="GO:0015074">
    <property type="term" value="P:DNA integration"/>
    <property type="evidence" value="ECO:0007669"/>
    <property type="project" value="InterPro"/>
</dbReference>
<gene>
    <name evidence="9" type="ORF">Fcan01_11339</name>
</gene>
<dbReference type="InterPro" id="IPR043128">
    <property type="entry name" value="Rev_trsase/Diguanyl_cyclase"/>
</dbReference>
<dbReference type="PANTHER" id="PTHR37984">
    <property type="entry name" value="PROTEIN CBG26694"/>
    <property type="match status" value="1"/>
</dbReference>
<dbReference type="AlphaFoldDB" id="A0A226E9Y1"/>
<dbReference type="GO" id="GO:0003964">
    <property type="term" value="F:RNA-directed DNA polymerase activity"/>
    <property type="evidence" value="ECO:0007669"/>
    <property type="project" value="UniProtKB-EC"/>
</dbReference>
<dbReference type="InterPro" id="IPR021109">
    <property type="entry name" value="Peptidase_aspartic_dom_sf"/>
</dbReference>
<evidence type="ECO:0000256" key="6">
    <source>
        <dbReference type="ARBA" id="ARBA00023268"/>
    </source>
</evidence>
<dbReference type="Pfam" id="PF17921">
    <property type="entry name" value="Integrase_H2C2"/>
    <property type="match status" value="1"/>
</dbReference>
<dbReference type="InterPro" id="IPR050951">
    <property type="entry name" value="Retrovirus_Pol_polyprotein"/>
</dbReference>
<proteinExistence type="predicted"/>
<dbReference type="Gene3D" id="3.30.70.270">
    <property type="match status" value="2"/>
</dbReference>
<dbReference type="FunFam" id="1.10.340.70:FF:000001">
    <property type="entry name" value="Retrovirus-related Pol polyprotein from transposon gypsy-like Protein"/>
    <property type="match status" value="1"/>
</dbReference>
<feature type="region of interest" description="Disordered" evidence="7">
    <location>
        <begin position="731"/>
        <end position="776"/>
    </location>
</feature>
<evidence type="ECO:0000256" key="2">
    <source>
        <dbReference type="ARBA" id="ARBA00022679"/>
    </source>
</evidence>
<keyword evidence="5" id="KW-0255">Endonuclease</keyword>
<comment type="caution">
    <text evidence="9">The sequence shown here is derived from an EMBL/GenBank/DDBJ whole genome shotgun (WGS) entry which is preliminary data.</text>
</comment>
<dbReference type="PROSITE" id="PS50994">
    <property type="entry name" value="INTEGRASE"/>
    <property type="match status" value="1"/>
</dbReference>
<keyword evidence="3" id="KW-0548">Nucleotidyltransferase</keyword>
<reference evidence="9 10" key="1">
    <citation type="submission" date="2015-12" db="EMBL/GenBank/DDBJ databases">
        <title>The genome of Folsomia candida.</title>
        <authorList>
            <person name="Faddeeva A."/>
            <person name="Derks M.F."/>
            <person name="Anvar Y."/>
            <person name="Smit S."/>
            <person name="Van Straalen N."/>
            <person name="Roelofs D."/>
        </authorList>
    </citation>
    <scope>NUCLEOTIDE SEQUENCE [LARGE SCALE GENOMIC DNA]</scope>
    <source>
        <strain evidence="9 10">VU population</strain>
        <tissue evidence="9">Whole body</tissue>
    </source>
</reference>